<keyword evidence="10" id="KW-1185">Reference proteome</keyword>
<dbReference type="EMBL" id="JAGINU010000004">
    <property type="protein sequence ID" value="MBP2371859.1"/>
    <property type="molecule type" value="Genomic_DNA"/>
</dbReference>
<name>A0ABS4W8A0_9PSEU</name>
<evidence type="ECO:0000256" key="4">
    <source>
        <dbReference type="ARBA" id="ARBA00022840"/>
    </source>
</evidence>
<comment type="catalytic activity">
    <reaction evidence="7">
        <text>L-tyrosyl-[protein] + ATP = O-(5'-adenylyl)-L-tyrosyl-[protein] + diphosphate</text>
        <dbReference type="Rhea" id="RHEA:54288"/>
        <dbReference type="Rhea" id="RHEA-COMP:10136"/>
        <dbReference type="Rhea" id="RHEA-COMP:13846"/>
        <dbReference type="ChEBI" id="CHEBI:30616"/>
        <dbReference type="ChEBI" id="CHEBI:33019"/>
        <dbReference type="ChEBI" id="CHEBI:46858"/>
        <dbReference type="ChEBI" id="CHEBI:83624"/>
        <dbReference type="EC" id="2.7.7.108"/>
    </reaction>
</comment>
<keyword evidence="4" id="KW-0067">ATP-binding</keyword>
<proteinExistence type="predicted"/>
<dbReference type="Proteomes" id="UP001519295">
    <property type="component" value="Unassembled WGS sequence"/>
</dbReference>
<protein>
    <recommendedName>
        <fullName evidence="5">protein adenylyltransferase</fullName>
        <ecNumber evidence="5">2.7.7.108</ecNumber>
    </recommendedName>
</protein>
<dbReference type="Pfam" id="PF02661">
    <property type="entry name" value="Fic"/>
    <property type="match status" value="1"/>
</dbReference>
<dbReference type="RefSeq" id="WP_210036939.1">
    <property type="nucleotide sequence ID" value="NZ_JAGINU010000004.1"/>
</dbReference>
<evidence type="ECO:0000313" key="10">
    <source>
        <dbReference type="Proteomes" id="UP001519295"/>
    </source>
</evidence>
<keyword evidence="2" id="KW-0548">Nucleotidyltransferase</keyword>
<dbReference type="InterPro" id="IPR003812">
    <property type="entry name" value="Fido"/>
</dbReference>
<keyword evidence="3" id="KW-0547">Nucleotide-binding</keyword>
<dbReference type="EC" id="2.7.7.108" evidence="5"/>
<evidence type="ECO:0000259" key="8">
    <source>
        <dbReference type="PROSITE" id="PS51459"/>
    </source>
</evidence>
<dbReference type="InterPro" id="IPR036597">
    <property type="entry name" value="Fido-like_dom_sf"/>
</dbReference>
<organism evidence="9 10">
    <name type="scientific">Pseudonocardia parietis</name>
    <dbReference type="NCBI Taxonomy" id="570936"/>
    <lineage>
        <taxon>Bacteria</taxon>
        <taxon>Bacillati</taxon>
        <taxon>Actinomycetota</taxon>
        <taxon>Actinomycetes</taxon>
        <taxon>Pseudonocardiales</taxon>
        <taxon>Pseudonocardiaceae</taxon>
        <taxon>Pseudonocardia</taxon>
    </lineage>
</organism>
<keyword evidence="1" id="KW-0808">Transferase</keyword>
<dbReference type="PANTHER" id="PTHR39560:SF1">
    <property type="entry name" value="PROTEIN ADENYLYLTRANSFERASE FIC-RELATED"/>
    <property type="match status" value="1"/>
</dbReference>
<evidence type="ECO:0000256" key="3">
    <source>
        <dbReference type="ARBA" id="ARBA00022741"/>
    </source>
</evidence>
<accession>A0ABS4W8A0</accession>
<feature type="domain" description="Fido" evidence="8">
    <location>
        <begin position="50"/>
        <end position="187"/>
    </location>
</feature>
<dbReference type="Gene3D" id="1.10.3290.10">
    <property type="entry name" value="Fido-like domain"/>
    <property type="match status" value="1"/>
</dbReference>
<dbReference type="PANTHER" id="PTHR39560">
    <property type="entry name" value="PROTEIN ADENYLYLTRANSFERASE FIC-RELATED"/>
    <property type="match status" value="1"/>
</dbReference>
<evidence type="ECO:0000256" key="5">
    <source>
        <dbReference type="ARBA" id="ARBA00034531"/>
    </source>
</evidence>
<dbReference type="PROSITE" id="PS51459">
    <property type="entry name" value="FIDO"/>
    <property type="match status" value="1"/>
</dbReference>
<dbReference type="SUPFAM" id="SSF140931">
    <property type="entry name" value="Fic-like"/>
    <property type="match status" value="1"/>
</dbReference>
<evidence type="ECO:0000256" key="1">
    <source>
        <dbReference type="ARBA" id="ARBA00022679"/>
    </source>
</evidence>
<evidence type="ECO:0000256" key="2">
    <source>
        <dbReference type="ARBA" id="ARBA00022695"/>
    </source>
</evidence>
<sequence length="191" mass="21197">MSWDPDLDLEHGVLTNLQGITDRCELSRVEAQVTAIRIAELAADPPRGRFDLPHLQAIHYKIFADLYPFAGQIRRVRLGKAGTLFCLPEQVVAYAAVVFDHRTDPARLRELERAEVVDLLTALMADMVFLHPFREGNGRATRAYLQLLATAGGWPLSWTGLGRDDNARAGREACAGDVSLLRAILDRHLGT</sequence>
<comment type="caution">
    <text evidence="9">The sequence shown here is derived from an EMBL/GenBank/DDBJ whole genome shotgun (WGS) entry which is preliminary data.</text>
</comment>
<evidence type="ECO:0000256" key="7">
    <source>
        <dbReference type="ARBA" id="ARBA00048696"/>
    </source>
</evidence>
<gene>
    <name evidence="9" type="ORF">JOF36_007632</name>
</gene>
<reference evidence="9 10" key="1">
    <citation type="submission" date="2021-03" db="EMBL/GenBank/DDBJ databases">
        <title>Sequencing the genomes of 1000 actinobacteria strains.</title>
        <authorList>
            <person name="Klenk H.-P."/>
        </authorList>
    </citation>
    <scope>NUCLEOTIDE SEQUENCE [LARGE SCALE GENOMIC DNA]</scope>
    <source>
        <strain evidence="9 10">DSM 45256</strain>
    </source>
</reference>
<evidence type="ECO:0000313" key="9">
    <source>
        <dbReference type="EMBL" id="MBP2371859.1"/>
    </source>
</evidence>
<evidence type="ECO:0000256" key="6">
    <source>
        <dbReference type="ARBA" id="ARBA00047939"/>
    </source>
</evidence>
<comment type="catalytic activity">
    <reaction evidence="6">
        <text>L-threonyl-[protein] + ATP = 3-O-(5'-adenylyl)-L-threonyl-[protein] + diphosphate</text>
        <dbReference type="Rhea" id="RHEA:54292"/>
        <dbReference type="Rhea" id="RHEA-COMP:11060"/>
        <dbReference type="Rhea" id="RHEA-COMP:13847"/>
        <dbReference type="ChEBI" id="CHEBI:30013"/>
        <dbReference type="ChEBI" id="CHEBI:30616"/>
        <dbReference type="ChEBI" id="CHEBI:33019"/>
        <dbReference type="ChEBI" id="CHEBI:138113"/>
        <dbReference type="EC" id="2.7.7.108"/>
    </reaction>
</comment>